<evidence type="ECO:0000256" key="4">
    <source>
        <dbReference type="ARBA" id="ARBA00022989"/>
    </source>
</evidence>
<evidence type="ECO:0000313" key="7">
    <source>
        <dbReference type="EMBL" id="WOE74773.1"/>
    </source>
</evidence>
<organism evidence="7 8">
    <name type="scientific">Alterisphingorhabdus coralli</name>
    <dbReference type="NCBI Taxonomy" id="3071408"/>
    <lineage>
        <taxon>Bacteria</taxon>
        <taxon>Pseudomonadati</taxon>
        <taxon>Pseudomonadota</taxon>
        <taxon>Alphaproteobacteria</taxon>
        <taxon>Sphingomonadales</taxon>
        <taxon>Sphingomonadaceae</taxon>
        <taxon>Alterisphingorhabdus (ex Yan et al. 2024)</taxon>
    </lineage>
</organism>
<evidence type="ECO:0000256" key="2">
    <source>
        <dbReference type="ARBA" id="ARBA00022475"/>
    </source>
</evidence>
<name>A0AA97F6C7_9SPHN</name>
<dbReference type="Proteomes" id="UP001302429">
    <property type="component" value="Chromosome"/>
</dbReference>
<dbReference type="AlphaFoldDB" id="A0AA97F6C7"/>
<keyword evidence="7" id="KW-0969">Cilium</keyword>
<dbReference type="KEGG" id="acoa:RB602_13130"/>
<protein>
    <submittedName>
        <fullName evidence="7">Flagellar biosynthetic protein FliO</fullName>
    </submittedName>
</protein>
<accession>A0AA97F6C7</accession>
<keyword evidence="5 6" id="KW-0472">Membrane</keyword>
<sequence>MTYYILKLVIMLPIMAVMIYAALWTYRKYQPGLSSHVQKRELKLVETMPMGTSGKLAVVEFAGQKILLSATRGNIQHIASADLDVVAVEKDVTEAELQAAQVPFQNLMQRALSGARKQDS</sequence>
<proteinExistence type="predicted"/>
<evidence type="ECO:0000256" key="5">
    <source>
        <dbReference type="ARBA" id="ARBA00023136"/>
    </source>
</evidence>
<keyword evidence="3 6" id="KW-0812">Transmembrane</keyword>
<evidence type="ECO:0000313" key="8">
    <source>
        <dbReference type="Proteomes" id="UP001302429"/>
    </source>
</evidence>
<dbReference type="InterPro" id="IPR022781">
    <property type="entry name" value="Flagellar_biosynth_FliO"/>
</dbReference>
<keyword evidence="2" id="KW-1003">Cell membrane</keyword>
<feature type="transmembrane region" description="Helical" evidence="6">
    <location>
        <begin position="6"/>
        <end position="26"/>
    </location>
</feature>
<dbReference type="Pfam" id="PF04347">
    <property type="entry name" value="FliO"/>
    <property type="match status" value="1"/>
</dbReference>
<evidence type="ECO:0000256" key="1">
    <source>
        <dbReference type="ARBA" id="ARBA00004236"/>
    </source>
</evidence>
<evidence type="ECO:0000256" key="6">
    <source>
        <dbReference type="SAM" id="Phobius"/>
    </source>
</evidence>
<dbReference type="RefSeq" id="WP_317081098.1">
    <property type="nucleotide sequence ID" value="NZ_CP136594.1"/>
</dbReference>
<dbReference type="EMBL" id="CP136594">
    <property type="protein sequence ID" value="WOE74773.1"/>
    <property type="molecule type" value="Genomic_DNA"/>
</dbReference>
<comment type="subcellular location">
    <subcellularLocation>
        <location evidence="1">Cell membrane</location>
    </subcellularLocation>
</comment>
<keyword evidence="7" id="KW-0966">Cell projection</keyword>
<dbReference type="GO" id="GO:0016020">
    <property type="term" value="C:membrane"/>
    <property type="evidence" value="ECO:0007669"/>
    <property type="project" value="InterPro"/>
</dbReference>
<keyword evidence="7" id="KW-0282">Flagellum</keyword>
<dbReference type="GO" id="GO:0044781">
    <property type="term" value="P:bacterial-type flagellum organization"/>
    <property type="evidence" value="ECO:0007669"/>
    <property type="project" value="InterPro"/>
</dbReference>
<reference evidence="7 8" key="1">
    <citation type="submission" date="2023-10" db="EMBL/GenBank/DDBJ databases">
        <title>Complete genome sequence of a Sphingomonadaceae bacterium.</title>
        <authorList>
            <person name="Yan C."/>
        </authorList>
    </citation>
    <scope>NUCLEOTIDE SEQUENCE [LARGE SCALE GENOMIC DNA]</scope>
    <source>
        <strain evidence="7 8">SCSIO 66989</strain>
    </source>
</reference>
<gene>
    <name evidence="7" type="ORF">RB602_13130</name>
</gene>
<keyword evidence="4 6" id="KW-1133">Transmembrane helix</keyword>
<evidence type="ECO:0000256" key="3">
    <source>
        <dbReference type="ARBA" id="ARBA00022692"/>
    </source>
</evidence>
<keyword evidence="8" id="KW-1185">Reference proteome</keyword>